<evidence type="ECO:0008006" key="4">
    <source>
        <dbReference type="Google" id="ProtNLM"/>
    </source>
</evidence>
<dbReference type="SUPFAM" id="SSF54523">
    <property type="entry name" value="Pili subunits"/>
    <property type="match status" value="1"/>
</dbReference>
<organism evidence="2 3">
    <name type="scientific">Muricoccus vinaceus</name>
    <dbReference type="NCBI Taxonomy" id="424704"/>
    <lineage>
        <taxon>Bacteria</taxon>
        <taxon>Pseudomonadati</taxon>
        <taxon>Pseudomonadota</taxon>
        <taxon>Alphaproteobacteria</taxon>
        <taxon>Acetobacterales</taxon>
        <taxon>Roseomonadaceae</taxon>
        <taxon>Muricoccus</taxon>
    </lineage>
</organism>
<feature type="region of interest" description="Disordered" evidence="1">
    <location>
        <begin position="203"/>
        <end position="224"/>
    </location>
</feature>
<keyword evidence="3" id="KW-1185">Reference proteome</keyword>
<name>A0ABV6J0K6_9PROT</name>
<dbReference type="RefSeq" id="WP_377054664.1">
    <property type="nucleotide sequence ID" value="NZ_JBHLVZ010000083.1"/>
</dbReference>
<dbReference type="EMBL" id="JBHLVZ010000083">
    <property type="protein sequence ID" value="MFC0388348.1"/>
    <property type="molecule type" value="Genomic_DNA"/>
</dbReference>
<dbReference type="InterPro" id="IPR045584">
    <property type="entry name" value="Pilin-like"/>
</dbReference>
<protein>
    <recommendedName>
        <fullName evidence="4">General secretion pathway protein J</fullName>
    </recommendedName>
</protein>
<dbReference type="Proteomes" id="UP001589789">
    <property type="component" value="Unassembled WGS sequence"/>
</dbReference>
<evidence type="ECO:0000313" key="3">
    <source>
        <dbReference type="Proteomes" id="UP001589789"/>
    </source>
</evidence>
<reference evidence="2 3" key="1">
    <citation type="submission" date="2024-09" db="EMBL/GenBank/DDBJ databases">
        <authorList>
            <person name="Sun Q."/>
            <person name="Mori K."/>
        </authorList>
    </citation>
    <scope>NUCLEOTIDE SEQUENCE [LARGE SCALE GENOMIC DNA]</scope>
    <source>
        <strain evidence="2 3">CCM 7468</strain>
    </source>
</reference>
<sequence length="224" mass="23049">MTPLARPGMTLAETLVGLVLLGLVAALGLSALGLVGRAAASAGADPGAVGAAQDLLRLRLSAALPSLGEGRRGQAALLFEGGPERLTFPAELPPRFGLPGPALLELRRAEGALRLFWRPLSAAPATAQGGEGAAGRVLLDDVAALRLRYFGAPRPSEPVAWRESWSDAALLPTLVELTVEFRDDPPGAARQWPPLVVAPRFARPASTAPADAAPSAPRNGGSSR</sequence>
<feature type="compositionally biased region" description="Low complexity" evidence="1">
    <location>
        <begin position="203"/>
        <end position="218"/>
    </location>
</feature>
<evidence type="ECO:0000256" key="1">
    <source>
        <dbReference type="SAM" id="MobiDB-lite"/>
    </source>
</evidence>
<comment type="caution">
    <text evidence="2">The sequence shown here is derived from an EMBL/GenBank/DDBJ whole genome shotgun (WGS) entry which is preliminary data.</text>
</comment>
<evidence type="ECO:0000313" key="2">
    <source>
        <dbReference type="EMBL" id="MFC0388348.1"/>
    </source>
</evidence>
<proteinExistence type="predicted"/>
<gene>
    <name evidence="2" type="ORF">ACFFIC_22810</name>
</gene>
<accession>A0ABV6J0K6</accession>